<dbReference type="InterPro" id="IPR018378">
    <property type="entry name" value="C-type_lectin_CS"/>
</dbReference>
<dbReference type="InterPro" id="IPR016187">
    <property type="entry name" value="CTDL_fold"/>
</dbReference>
<evidence type="ECO:0000313" key="3">
    <source>
        <dbReference type="EMBL" id="KAG7165265.1"/>
    </source>
</evidence>
<organism evidence="3 4">
    <name type="scientific">Homarus americanus</name>
    <name type="common">American lobster</name>
    <dbReference type="NCBI Taxonomy" id="6706"/>
    <lineage>
        <taxon>Eukaryota</taxon>
        <taxon>Metazoa</taxon>
        <taxon>Ecdysozoa</taxon>
        <taxon>Arthropoda</taxon>
        <taxon>Crustacea</taxon>
        <taxon>Multicrustacea</taxon>
        <taxon>Malacostraca</taxon>
        <taxon>Eumalacostraca</taxon>
        <taxon>Eucarida</taxon>
        <taxon>Decapoda</taxon>
        <taxon>Pleocyemata</taxon>
        <taxon>Astacidea</taxon>
        <taxon>Nephropoidea</taxon>
        <taxon>Nephropidae</taxon>
        <taxon>Homarus</taxon>
    </lineage>
</organism>
<name>A0A8J5K200_HOMAM</name>
<feature type="non-terminal residue" evidence="3">
    <location>
        <position position="1"/>
    </location>
</feature>
<evidence type="ECO:0000256" key="1">
    <source>
        <dbReference type="ARBA" id="ARBA00023157"/>
    </source>
</evidence>
<sequence>FFLLERQCLLVNLEEKVSWADARTWCHNKGGDLAIPQDSRTLISLLNSFNVGEHLWLGGSDLATEGVWHDVSSKPINLRSSLWSESEPNDYGGNEDCVHLRYKEGEYGWNDVNCEYTYNFICEHQPI</sequence>
<accession>A0A8J5K200</accession>
<evidence type="ECO:0000313" key="4">
    <source>
        <dbReference type="Proteomes" id="UP000747542"/>
    </source>
</evidence>
<dbReference type="Gene3D" id="3.10.100.10">
    <property type="entry name" value="Mannose-Binding Protein A, subunit A"/>
    <property type="match status" value="1"/>
</dbReference>
<dbReference type="PROSITE" id="PS00615">
    <property type="entry name" value="C_TYPE_LECTIN_1"/>
    <property type="match status" value="1"/>
</dbReference>
<dbReference type="Proteomes" id="UP000747542">
    <property type="component" value="Unassembled WGS sequence"/>
</dbReference>
<keyword evidence="4" id="KW-1185">Reference proteome</keyword>
<dbReference type="PANTHER" id="PTHR22801:SF63">
    <property type="entry name" value="C-TYPE LECTIN DOMAIN-CONTAINING PROTEIN"/>
    <property type="match status" value="1"/>
</dbReference>
<dbReference type="EMBL" id="JAHLQT010024418">
    <property type="protein sequence ID" value="KAG7165265.1"/>
    <property type="molecule type" value="Genomic_DNA"/>
</dbReference>
<gene>
    <name evidence="3" type="primary">Clec4F-L4</name>
    <name evidence="3" type="ORF">Hamer_G024944</name>
</gene>
<dbReference type="InterPro" id="IPR001304">
    <property type="entry name" value="C-type_lectin-like"/>
</dbReference>
<dbReference type="SMART" id="SM00034">
    <property type="entry name" value="CLECT"/>
    <property type="match status" value="1"/>
</dbReference>
<dbReference type="InterPro" id="IPR050801">
    <property type="entry name" value="Ca-Dep_Lectins_ImmuneDev"/>
</dbReference>
<evidence type="ECO:0000259" key="2">
    <source>
        <dbReference type="PROSITE" id="PS50041"/>
    </source>
</evidence>
<dbReference type="Pfam" id="PF00059">
    <property type="entry name" value="Lectin_C"/>
    <property type="match status" value="1"/>
</dbReference>
<comment type="caution">
    <text evidence="3">The sequence shown here is derived from an EMBL/GenBank/DDBJ whole genome shotgun (WGS) entry which is preliminary data.</text>
</comment>
<reference evidence="3" key="1">
    <citation type="journal article" date="2021" name="Sci. Adv.">
        <title>The American lobster genome reveals insights on longevity, neural, and immune adaptations.</title>
        <authorList>
            <person name="Polinski J.M."/>
            <person name="Zimin A.V."/>
            <person name="Clark K.F."/>
            <person name="Kohn A.B."/>
            <person name="Sadowski N."/>
            <person name="Timp W."/>
            <person name="Ptitsyn A."/>
            <person name="Khanna P."/>
            <person name="Romanova D.Y."/>
            <person name="Williams P."/>
            <person name="Greenwood S.J."/>
            <person name="Moroz L.L."/>
            <person name="Walt D.R."/>
            <person name="Bodnar A.G."/>
        </authorList>
    </citation>
    <scope>NUCLEOTIDE SEQUENCE</scope>
    <source>
        <strain evidence="3">GMGI-L3</strain>
    </source>
</reference>
<protein>
    <submittedName>
        <fullName evidence="3">C-type lectin domain family 4 member F-like 4</fullName>
    </submittedName>
</protein>
<dbReference type="AlphaFoldDB" id="A0A8J5K200"/>
<keyword evidence="1" id="KW-1015">Disulfide bond</keyword>
<feature type="domain" description="C-type lectin" evidence="2">
    <location>
        <begin position="4"/>
        <end position="123"/>
    </location>
</feature>
<dbReference type="PANTHER" id="PTHR22801">
    <property type="entry name" value="LITHOSTATHINE"/>
    <property type="match status" value="1"/>
</dbReference>
<proteinExistence type="predicted"/>
<dbReference type="PROSITE" id="PS50041">
    <property type="entry name" value="C_TYPE_LECTIN_2"/>
    <property type="match status" value="1"/>
</dbReference>
<dbReference type="InterPro" id="IPR016186">
    <property type="entry name" value="C-type_lectin-like/link_sf"/>
</dbReference>
<dbReference type="SUPFAM" id="SSF56436">
    <property type="entry name" value="C-type lectin-like"/>
    <property type="match status" value="1"/>
</dbReference>